<name>A0A0F4GDQ8_9PEZI</name>
<dbReference type="AlphaFoldDB" id="A0A0F4GDQ8"/>
<comment type="caution">
    <text evidence="4">The sequence shown here is derived from an EMBL/GenBank/DDBJ whole genome shotgun (WGS) entry which is preliminary data.</text>
</comment>
<keyword evidence="5" id="KW-1185">Reference proteome</keyword>
<feature type="region of interest" description="Disordered" evidence="1">
    <location>
        <begin position="715"/>
        <end position="737"/>
    </location>
</feature>
<dbReference type="Pfam" id="PF07647">
    <property type="entry name" value="SAM_2"/>
    <property type="match status" value="1"/>
</dbReference>
<feature type="region of interest" description="Disordered" evidence="1">
    <location>
        <begin position="148"/>
        <end position="192"/>
    </location>
</feature>
<feature type="domain" description="PH" evidence="2">
    <location>
        <begin position="741"/>
        <end position="901"/>
    </location>
</feature>
<proteinExistence type="predicted"/>
<feature type="region of interest" description="Disordered" evidence="1">
    <location>
        <begin position="348"/>
        <end position="396"/>
    </location>
</feature>
<dbReference type="Gene3D" id="1.10.150.50">
    <property type="entry name" value="Transcription Factor, Ets-1"/>
    <property type="match status" value="1"/>
</dbReference>
<dbReference type="SUPFAM" id="SSF50729">
    <property type="entry name" value="PH domain-like"/>
    <property type="match status" value="1"/>
</dbReference>
<feature type="compositionally biased region" description="Polar residues" evidence="1">
    <location>
        <begin position="668"/>
        <end position="681"/>
    </location>
</feature>
<feature type="domain" description="SAM" evidence="3">
    <location>
        <begin position="279"/>
        <end position="343"/>
    </location>
</feature>
<dbReference type="EMBL" id="LAFY01004065">
    <property type="protein sequence ID" value="KJX95546.1"/>
    <property type="molecule type" value="Genomic_DNA"/>
</dbReference>
<dbReference type="PROSITE" id="PS50105">
    <property type="entry name" value="SAM_DOMAIN"/>
    <property type="match status" value="1"/>
</dbReference>
<dbReference type="SMART" id="SM00454">
    <property type="entry name" value="SAM"/>
    <property type="match status" value="1"/>
</dbReference>
<dbReference type="Proteomes" id="UP000033647">
    <property type="component" value="Unassembled WGS sequence"/>
</dbReference>
<dbReference type="STRING" id="1047168.A0A0F4GDQ8"/>
<reference evidence="4 5" key="1">
    <citation type="submission" date="2015-03" db="EMBL/GenBank/DDBJ databases">
        <title>RNA-seq based gene annotation and comparative genomics of four Zymoseptoria species reveal species-specific pathogenicity related genes and transposable element activity.</title>
        <authorList>
            <person name="Grandaubert J."/>
            <person name="Bhattacharyya A."/>
            <person name="Stukenbrock E.H."/>
        </authorList>
    </citation>
    <scope>NUCLEOTIDE SEQUENCE [LARGE SCALE GENOMIC DNA]</scope>
    <source>
        <strain evidence="4 5">Zb18110</strain>
    </source>
</reference>
<feature type="compositionally biased region" description="Polar residues" evidence="1">
    <location>
        <begin position="609"/>
        <end position="626"/>
    </location>
</feature>
<accession>A0A0F4GDQ8</accession>
<dbReference type="SMART" id="SM00233">
    <property type="entry name" value="PH"/>
    <property type="match status" value="1"/>
</dbReference>
<evidence type="ECO:0008006" key="6">
    <source>
        <dbReference type="Google" id="ProtNLM"/>
    </source>
</evidence>
<evidence type="ECO:0000259" key="2">
    <source>
        <dbReference type="PROSITE" id="PS50003"/>
    </source>
</evidence>
<dbReference type="InterPro" id="IPR001660">
    <property type="entry name" value="SAM"/>
</dbReference>
<evidence type="ECO:0000313" key="5">
    <source>
        <dbReference type="Proteomes" id="UP000033647"/>
    </source>
</evidence>
<feature type="compositionally biased region" description="Polar residues" evidence="1">
    <location>
        <begin position="170"/>
        <end position="192"/>
    </location>
</feature>
<feature type="compositionally biased region" description="Low complexity" evidence="1">
    <location>
        <begin position="850"/>
        <end position="874"/>
    </location>
</feature>
<organism evidence="4 5">
    <name type="scientific">Zymoseptoria brevis</name>
    <dbReference type="NCBI Taxonomy" id="1047168"/>
    <lineage>
        <taxon>Eukaryota</taxon>
        <taxon>Fungi</taxon>
        <taxon>Dikarya</taxon>
        <taxon>Ascomycota</taxon>
        <taxon>Pezizomycotina</taxon>
        <taxon>Dothideomycetes</taxon>
        <taxon>Dothideomycetidae</taxon>
        <taxon>Mycosphaerellales</taxon>
        <taxon>Mycosphaerellaceae</taxon>
        <taxon>Zymoseptoria</taxon>
    </lineage>
</organism>
<dbReference type="InterPro" id="IPR013761">
    <property type="entry name" value="SAM/pointed_sf"/>
</dbReference>
<dbReference type="SUPFAM" id="SSF47769">
    <property type="entry name" value="SAM/Pointed domain"/>
    <property type="match status" value="1"/>
</dbReference>
<gene>
    <name evidence="4" type="ORF">TI39_contig4105g00007</name>
</gene>
<evidence type="ECO:0000259" key="3">
    <source>
        <dbReference type="PROSITE" id="PS50105"/>
    </source>
</evidence>
<dbReference type="CDD" id="cd09535">
    <property type="entry name" value="SAM_BOI-like_fungal"/>
    <property type="match status" value="1"/>
</dbReference>
<dbReference type="PROSITE" id="PS50003">
    <property type="entry name" value="PH_DOMAIN"/>
    <property type="match status" value="1"/>
</dbReference>
<evidence type="ECO:0000256" key="1">
    <source>
        <dbReference type="SAM" id="MobiDB-lite"/>
    </source>
</evidence>
<dbReference type="InterPro" id="IPR001849">
    <property type="entry name" value="PH_domain"/>
</dbReference>
<feature type="region of interest" description="Disordered" evidence="1">
    <location>
        <begin position="605"/>
        <end position="695"/>
    </location>
</feature>
<feature type="region of interest" description="Disordered" evidence="1">
    <location>
        <begin position="850"/>
        <end position="886"/>
    </location>
</feature>
<dbReference type="OrthoDB" id="422827at2759"/>
<feature type="compositionally biased region" description="Low complexity" evidence="1">
    <location>
        <begin position="627"/>
        <end position="640"/>
    </location>
</feature>
<dbReference type="Gene3D" id="2.30.29.30">
    <property type="entry name" value="Pleckstrin-homology domain (PH domain)/Phosphotyrosine-binding domain (PTB)"/>
    <property type="match status" value="1"/>
</dbReference>
<sequence length="919" mass="101216">MRTGEGRRVGETCHWDGTLQKRFVRGEYRRTLHVALSRVGDCFNTAALSRRTSVLDIAASDDLLLRLETGYDTLATLAPRSLRPIDKRTYLGFSPFTAHVMQAITSFSPIEAGADVVRRETFKTASAAFDARPISMLSEATEIFDTDFEDDSDYQRSGSFESYDSRRRSQTTISSYDEATTPTSRNSLTRNQLNLRIQPVEGPKGPHLFRSSQVSAELDYFDYALQMSPVLPKEEPPRTDTALSNDTVVTPVSQQRPTLSLDSALCHPEIDPYAHIRSWSPDQVIEWMYQAGMEASVMECFEMHDINGAVLLDLDFDDLKELGVQSFGKRHSLWNAICLLRGEDGMPSPTKTPFQDISRPCTSNTNQCAKPIDDSRSTTSSGRKRRGRKAPRTSDVITPAESVSIVAIEQLLPKPHKCAKGERCAKWRKQQRELQQLHDEHGIGRFPVSPTNGGRIFVAGDPGNAVTAANMVPTDVLRRPEHRVEDPFRPTSEAMPSVIASSGILSPGQLPEFALHEDVLNRLGSRDPQDNVKHFLHYQHMSESPLPSPTLEAPGTLPYEMFPPQAVYPFPAHHQEAPAVLQAANHDTNFRSLSKLDIPRSVSAGPQLHQRTLPTPQQQRSLPSSISRAATASPSQQQQAIYRLGTPASEVDVPVHHNPSDPVPVARDTSQSVPPNMQYRPQASLPRAPSTSRAWRRPSLALPSVSENAILTTGAADPQPTRIPDPAHHPPTTKTFGYGPACTHAGWMRKRTRTKFLRHEWSDTHCRLTGTELAVHESAKLNANVKDKINVEDYAVACSSVAASKKLSSAFKVFSIKSSPSEGKDAASGTSNSNDSAAFAFQLVPQASASSNYKNSSSSPERKGTGSSSGSPSSAPKTHHFAVKTKDDRIDWMRELMLAKALQQKGQGYEVEVNGVRAE</sequence>
<feature type="compositionally biased region" description="Polar residues" evidence="1">
    <location>
        <begin position="349"/>
        <end position="368"/>
    </location>
</feature>
<evidence type="ECO:0000313" key="4">
    <source>
        <dbReference type="EMBL" id="KJX95546.1"/>
    </source>
</evidence>
<protein>
    <recommendedName>
        <fullName evidence="6">SAM and PH domain-containing protein</fullName>
    </recommendedName>
</protein>
<feature type="compositionally biased region" description="Basic residues" evidence="1">
    <location>
        <begin position="382"/>
        <end position="391"/>
    </location>
</feature>
<dbReference type="InterPro" id="IPR011993">
    <property type="entry name" value="PH-like_dom_sf"/>
</dbReference>